<dbReference type="RefSeq" id="WP_211529972.1">
    <property type="nucleotide sequence ID" value="NZ_JWHL01000002.1"/>
</dbReference>
<gene>
    <name evidence="1" type="ORF">RJ53_02135</name>
</gene>
<name>A0A8J7W4X3_9EURY</name>
<dbReference type="AlphaFoldDB" id="A0A8J7W4X3"/>
<accession>A0A8J7W4X3</accession>
<keyword evidence="2" id="KW-1185">Reference proteome</keyword>
<evidence type="ECO:0000313" key="1">
    <source>
        <dbReference type="EMBL" id="MBR1368359.1"/>
    </source>
</evidence>
<reference evidence="1" key="1">
    <citation type="submission" date="2014-12" db="EMBL/GenBank/DDBJ databases">
        <authorList>
            <person name="Huang H.-H."/>
            <person name="Chen S.-C."/>
            <person name="Lai M.-C."/>
        </authorList>
    </citation>
    <scope>NUCLEOTIDE SEQUENCE</scope>
    <source>
        <strain evidence="1">K1F9705b</strain>
    </source>
</reference>
<dbReference type="Proteomes" id="UP000730161">
    <property type="component" value="Unassembled WGS sequence"/>
</dbReference>
<comment type="caution">
    <text evidence="1">The sequence shown here is derived from an EMBL/GenBank/DDBJ whole genome shotgun (WGS) entry which is preliminary data.</text>
</comment>
<proteinExistence type="predicted"/>
<dbReference type="InterPro" id="IPR012029">
    <property type="entry name" value="UCP006557"/>
</dbReference>
<evidence type="ECO:0008006" key="3">
    <source>
        <dbReference type="Google" id="ProtNLM"/>
    </source>
</evidence>
<dbReference type="EMBL" id="JWHL01000002">
    <property type="protein sequence ID" value="MBR1368359.1"/>
    <property type="molecule type" value="Genomic_DNA"/>
</dbReference>
<organism evidence="1 2">
    <name type="scientific">Methanocalculus chunghsingensis</name>
    <dbReference type="NCBI Taxonomy" id="156457"/>
    <lineage>
        <taxon>Archaea</taxon>
        <taxon>Methanobacteriati</taxon>
        <taxon>Methanobacteriota</taxon>
        <taxon>Stenosarchaea group</taxon>
        <taxon>Methanomicrobia</taxon>
        <taxon>Methanomicrobiales</taxon>
        <taxon>Methanocalculaceae</taxon>
        <taxon>Methanocalculus</taxon>
    </lineage>
</organism>
<sequence length="140" mass="15140">MHRYTIARDSSADDLESVLMTIHTIVSNLPITGRSAEKPGIRIEDGKVIDRSYTGPILEDAIAGNRLIKTRPQEGIYKGIPVVVAPIRDSEGAAIGAIGVVDITGIFDLATLMEHQSFILRQVCGTDPCPLDSEQSIAKR</sequence>
<protein>
    <recommendedName>
        <fullName evidence="3">DUF2111 domain-containing protein</fullName>
    </recommendedName>
</protein>
<evidence type="ECO:0000313" key="2">
    <source>
        <dbReference type="Proteomes" id="UP000730161"/>
    </source>
</evidence>
<dbReference type="Pfam" id="PF09884">
    <property type="entry name" value="DUF2111"/>
    <property type="match status" value="1"/>
</dbReference>
<dbReference type="OrthoDB" id="3369at2157"/>